<dbReference type="Proteomes" id="UP000694395">
    <property type="component" value="Chromosome 3"/>
</dbReference>
<keyword evidence="1" id="KW-0812">Transmembrane</keyword>
<feature type="transmembrane region" description="Helical" evidence="1">
    <location>
        <begin position="6"/>
        <end position="27"/>
    </location>
</feature>
<evidence type="ECO:0000256" key="1">
    <source>
        <dbReference type="SAM" id="Phobius"/>
    </source>
</evidence>
<dbReference type="GeneTree" id="ENSGT00990000211290"/>
<reference evidence="2" key="1">
    <citation type="submission" date="2020-07" db="EMBL/GenBank/DDBJ databases">
        <title>A long reads based de novo assembly of the rainbow trout Arlee double haploid line genome.</title>
        <authorList>
            <person name="Gao G."/>
            <person name="Palti Y."/>
        </authorList>
    </citation>
    <scope>NUCLEOTIDE SEQUENCE [LARGE SCALE GENOMIC DNA]</scope>
</reference>
<evidence type="ECO:0000313" key="3">
    <source>
        <dbReference type="Proteomes" id="UP000694395"/>
    </source>
</evidence>
<dbReference type="Ensembl" id="ENSOMYT00000022796.2">
    <property type="protein sequence ID" value="ENSOMYP00000020757.2"/>
    <property type="gene ID" value="ENSOMYG00000010013.2"/>
</dbReference>
<evidence type="ECO:0008006" key="4">
    <source>
        <dbReference type="Google" id="ProtNLM"/>
    </source>
</evidence>
<sequence length="118" mass="13514">VILNRLHIQIILLFILCIDSIVLVRGITFSSTLCHMEEGKAQVKPLTDKIQEHAEKIHEQKKPFVSEIEKQFSPLADNLQAQLMALVNKMQAQFKPLADYFQDQMEQLFQGLAKSALH</sequence>
<accession>A0A8C7PCY5</accession>
<keyword evidence="1" id="KW-1133">Transmembrane helix</keyword>
<dbReference type="Gene3D" id="1.20.5.1230">
    <property type="entry name" value="Apolipoprotein A-I"/>
    <property type="match status" value="1"/>
</dbReference>
<protein>
    <recommendedName>
        <fullName evidence="4">Apolipoprotein A-IV a</fullName>
    </recommendedName>
</protein>
<reference evidence="2" key="3">
    <citation type="submission" date="2025-09" db="UniProtKB">
        <authorList>
            <consortium name="Ensembl"/>
        </authorList>
    </citation>
    <scope>IDENTIFICATION</scope>
</reference>
<evidence type="ECO:0000313" key="2">
    <source>
        <dbReference type="Ensembl" id="ENSOMYP00000020757.2"/>
    </source>
</evidence>
<reference evidence="2" key="2">
    <citation type="submission" date="2025-08" db="UniProtKB">
        <authorList>
            <consortium name="Ensembl"/>
        </authorList>
    </citation>
    <scope>IDENTIFICATION</scope>
</reference>
<dbReference type="SUPFAM" id="SSF58113">
    <property type="entry name" value="Apolipoprotein A-I"/>
    <property type="match status" value="1"/>
</dbReference>
<name>A0A8C7PCY5_ONCMY</name>
<organism evidence="2 3">
    <name type="scientific">Oncorhynchus mykiss</name>
    <name type="common">Rainbow trout</name>
    <name type="synonym">Salmo gairdneri</name>
    <dbReference type="NCBI Taxonomy" id="8022"/>
    <lineage>
        <taxon>Eukaryota</taxon>
        <taxon>Metazoa</taxon>
        <taxon>Chordata</taxon>
        <taxon>Craniata</taxon>
        <taxon>Vertebrata</taxon>
        <taxon>Euteleostomi</taxon>
        <taxon>Actinopterygii</taxon>
        <taxon>Neopterygii</taxon>
        <taxon>Teleostei</taxon>
        <taxon>Protacanthopterygii</taxon>
        <taxon>Salmoniformes</taxon>
        <taxon>Salmonidae</taxon>
        <taxon>Salmoninae</taxon>
        <taxon>Oncorhynchus</taxon>
    </lineage>
</organism>
<proteinExistence type="predicted"/>
<keyword evidence="1" id="KW-0472">Membrane</keyword>
<dbReference type="AlphaFoldDB" id="A0A8C7PCY5"/>
<keyword evidence="3" id="KW-1185">Reference proteome</keyword>